<reference evidence="9" key="2">
    <citation type="submission" date="2018-10" db="UniProtKB">
        <authorList>
            <consortium name="EnsemblPlants"/>
        </authorList>
    </citation>
    <scope>IDENTIFICATION</scope>
</reference>
<dbReference type="Gramene" id="TraesROB_scaffold_019558_01G000300.1">
    <property type="protein sequence ID" value="TraesROB_scaffold_019558_01G000300.1"/>
    <property type="gene ID" value="TraesROB_scaffold_019558_01G000300"/>
</dbReference>
<dbReference type="EnsemblPlants" id="TraesCS4A02G381600.1">
    <property type="protein sequence ID" value="TraesCS4A02G381600.1.cds1"/>
    <property type="gene ID" value="TraesCS4A02G381600"/>
</dbReference>
<dbReference type="Gramene" id="TraesNOR4A03G02207180.1">
    <property type="protein sequence ID" value="TraesNOR4A03G02207180.1.CDS1"/>
    <property type="gene ID" value="TraesNOR4A03G02207180"/>
</dbReference>
<evidence type="ECO:0000313" key="10">
    <source>
        <dbReference type="Proteomes" id="UP000019116"/>
    </source>
</evidence>
<evidence type="ECO:0000256" key="3">
    <source>
        <dbReference type="ARBA" id="ARBA00022737"/>
    </source>
</evidence>
<dbReference type="SUPFAM" id="SSF52540">
    <property type="entry name" value="P-loop containing nucleoside triphosphate hydrolases"/>
    <property type="match status" value="1"/>
</dbReference>
<dbReference type="Proteomes" id="UP000019116">
    <property type="component" value="Chromosome 4A"/>
</dbReference>
<evidence type="ECO:0000259" key="8">
    <source>
        <dbReference type="SMART" id="SM00382"/>
    </source>
</evidence>
<dbReference type="PRINTS" id="PR00364">
    <property type="entry name" value="DISEASERSIST"/>
</dbReference>
<dbReference type="Pfam" id="PF25019">
    <property type="entry name" value="LRR_R13L1-DRL21"/>
    <property type="match status" value="1"/>
</dbReference>
<dbReference type="Gramene" id="TraesCS4A03G0948100.1">
    <property type="protein sequence ID" value="TraesCS4A03G0948100.1.CDS1"/>
    <property type="gene ID" value="TraesCS4A03G0948100"/>
</dbReference>
<dbReference type="OMA" id="DHEYSTT"/>
<keyword evidence="2" id="KW-0433">Leucine-rich repeat</keyword>
<dbReference type="Gene3D" id="1.20.5.4130">
    <property type="match status" value="1"/>
</dbReference>
<dbReference type="GO" id="GO:0051707">
    <property type="term" value="P:response to other organism"/>
    <property type="evidence" value="ECO:0007669"/>
    <property type="project" value="UniProtKB-ARBA"/>
</dbReference>
<dbReference type="InterPro" id="IPR058922">
    <property type="entry name" value="WHD_DRP"/>
</dbReference>
<dbReference type="InterPro" id="IPR056789">
    <property type="entry name" value="LRR_R13L1-DRL21"/>
</dbReference>
<dbReference type="Gramene" id="TraesCLE_scaffold_078062_01G000300.1">
    <property type="protein sequence ID" value="TraesCLE_scaffold_078062_01G000300.1"/>
    <property type="gene ID" value="TraesCLE_scaffold_078062_01G000300"/>
</dbReference>
<dbReference type="GO" id="GO:0043531">
    <property type="term" value="F:ADP binding"/>
    <property type="evidence" value="ECO:0007669"/>
    <property type="project" value="InterPro"/>
</dbReference>
<dbReference type="SMR" id="A0A3B6I4G3"/>
<gene>
    <name evidence="9" type="primary">LOC123087933</name>
</gene>
<accession>A0A3B6I4G3</accession>
<dbReference type="InterPro" id="IPR027417">
    <property type="entry name" value="P-loop_NTPase"/>
</dbReference>
<evidence type="ECO:0000256" key="7">
    <source>
        <dbReference type="SAM" id="MobiDB-lite"/>
    </source>
</evidence>
<dbReference type="InterPro" id="IPR032675">
    <property type="entry name" value="LRR_dom_sf"/>
</dbReference>
<keyword evidence="5" id="KW-0611">Plant defense</keyword>
<protein>
    <recommendedName>
        <fullName evidence="8">AAA+ ATPase domain-containing protein</fullName>
    </recommendedName>
</protein>
<keyword evidence="10" id="KW-1185">Reference proteome</keyword>
<keyword evidence="4" id="KW-0547">Nucleotide-binding</keyword>
<dbReference type="InterPro" id="IPR002182">
    <property type="entry name" value="NB-ARC"/>
</dbReference>
<sequence length="1316" mass="149546">MLVALSAARWVVGKALAPVADGLLEAWDASKRLGLNIEALRTELLLVQATLEAASRKQIDGPALEELLGKLRHSAHSAEDLLDELDYFRIHDELHDTYDAADQHAKGCLHDLALNARHTAKAVLGLSACSSAACCPNEPGEVEDARQQQASCCTWPRGRQRSRGDSSSTPNTNQVDEDGGCMLKLGKLLPCSYLPRVRDDHSGQPTHSGAPRRAAPMLGFNRVDVSERMKRVIEQLQPVRTEVAKVLQSCGRTIVPDIAKSRPITTGQSIEPKLYGRVHIMNGIIHDMTKGRYHSKDLTVLPIVGPGGIGKTTLIQHIYRNQQVRNHFQVVIWVCVSLKFNLNKLLEEIETYIPRVEGEKYGRVEELIEQRLRSKRFLLVLDDIWEFSDEDDWKRLLLPLKTSQEKGSMILLTTRFPIIAKMVKTTDYIELEGLESEQFRKLFLRFIFGDEPFRSDHNFLLDTGDKIMEKLKGSPLAAKTVGTLLRKCLNLRHWRRVLESKEWERQTGANDIMPALKLSYDYLSFHQQQCFFYSALFPEDHEYSTTELINLWIGLDILQPGVQNQTLEGVGLMNLNDLVTHGFFKEEETNGRVRYVMHDLLHDLALKVGSHECLTVHQSNVGSVEIKPSIRHLSIIIDDDHTMCDENFKSQLRKLKTRLKVRELHTLMLFGEMDESFSHILNDLFKEANALRFIRLVDMSSSVEFILPNNSALVHLRYLCLGTKYMREIPLAISKFYHLRILDLGWWHGCCDVPKDLSNLAKLRHFYTPSDELHSHIYNVGKLTLLEELKVFKVNKESEGFEPKQLEHLTELRELGMYNLENIHTKEEATKAKLIEKNYLERLTLDWDTERSNSKPDVEEVVLESLQPHRYLQELSIRGHGGPSCPTWLGDKLTVEGLQSLHLIGVSWQCLPSFGKMWDLRTLILKHIAATKEFVIEQTFCGLRRLELVGLANFEKWVPSQDAHHVFPLLQVLIIRDCPKLLELPFSNHIVDQDWSIDWFPKLQELQIENCPEFLLVAHIPWTETLHSVKIRSVKLLEKFEYSKSSYRAGLEIVGKGDLQMLDQVLAFNNLTGLEQLMLSTGSFSSPCCFIFPPSLQYLIISGVEGMGTLEPLSNLTSLTRLVLENCGEDQSCKGLGPLLAVGGQLRELLIYGSPRFFVGWDPNPRQVLQDGGGEEHELLVSTPNSSKLQELCTDEAMGLLVVPICSFLSSSLTRLHLYGNQKMKCFTKEQEGALHLLASLQELEFSMFDKLQSLPAGLHKLTSLRRLEVRSCPCVRSLPEDGLPELLQQLDVWLCNNEELKQQCRGLAGTIPKIN</sequence>
<dbReference type="Gene3D" id="3.40.50.300">
    <property type="entry name" value="P-loop containing nucleotide triphosphate hydrolases"/>
    <property type="match status" value="1"/>
</dbReference>
<dbReference type="Gramene" id="TraesSYM4A03G02212580.1">
    <property type="protein sequence ID" value="TraesSYM4A03G02212580.1.CDS1"/>
    <property type="gene ID" value="TraesSYM4A03G02212580"/>
</dbReference>
<dbReference type="InterPro" id="IPR003593">
    <property type="entry name" value="AAA+_ATPase"/>
</dbReference>
<dbReference type="GO" id="GO:0006952">
    <property type="term" value="P:defense response"/>
    <property type="evidence" value="ECO:0007669"/>
    <property type="project" value="UniProtKB-KW"/>
</dbReference>
<name>A0A3B6I4G3_WHEAT</name>
<dbReference type="Gene3D" id="1.10.10.10">
    <property type="entry name" value="Winged helix-like DNA-binding domain superfamily/Winged helix DNA-binding domain"/>
    <property type="match status" value="1"/>
</dbReference>
<dbReference type="Gene3D" id="3.80.10.10">
    <property type="entry name" value="Ribonuclease Inhibitor"/>
    <property type="match status" value="3"/>
</dbReference>
<dbReference type="InterPro" id="IPR041118">
    <property type="entry name" value="Rx_N"/>
</dbReference>
<dbReference type="GO" id="GO:0005524">
    <property type="term" value="F:ATP binding"/>
    <property type="evidence" value="ECO:0007669"/>
    <property type="project" value="UniProtKB-KW"/>
</dbReference>
<evidence type="ECO:0000256" key="6">
    <source>
        <dbReference type="ARBA" id="ARBA00022840"/>
    </source>
</evidence>
<dbReference type="Gramene" id="TraesLAC4A03G02137940.1">
    <property type="protein sequence ID" value="TraesLAC4A03G02137940.1.CDS1"/>
    <property type="gene ID" value="TraesLAC4A03G02137940"/>
</dbReference>
<dbReference type="Gramene" id="TraesJUL4A03G02204580.1">
    <property type="protein sequence ID" value="TraesJUL4A03G02204580.1.CDS1"/>
    <property type="gene ID" value="TraesJUL4A03G02204580"/>
</dbReference>
<reference evidence="9" key="1">
    <citation type="submission" date="2018-08" db="EMBL/GenBank/DDBJ databases">
        <authorList>
            <person name="Rossello M."/>
        </authorList>
    </citation>
    <scope>NUCLEOTIDE SEQUENCE [LARGE SCALE GENOMIC DNA]</scope>
    <source>
        <strain evidence="9">cv. Chinese Spring</strain>
    </source>
</reference>
<dbReference type="STRING" id="4565.A0A3B6I4G3"/>
<evidence type="ECO:0000256" key="4">
    <source>
        <dbReference type="ARBA" id="ARBA00022741"/>
    </source>
</evidence>
<keyword evidence="6" id="KW-0067">ATP-binding</keyword>
<feature type="domain" description="AAA+ ATPase" evidence="8">
    <location>
        <begin position="297"/>
        <end position="435"/>
    </location>
</feature>
<dbReference type="Pfam" id="PF00931">
    <property type="entry name" value="NB-ARC"/>
    <property type="match status" value="1"/>
</dbReference>
<keyword evidence="3" id="KW-0677">Repeat</keyword>
<dbReference type="SMART" id="SM00382">
    <property type="entry name" value="AAA"/>
    <property type="match status" value="1"/>
</dbReference>
<dbReference type="Gramene" id="TraesLDM4A03G02183420.1">
    <property type="protein sequence ID" value="TraesLDM4A03G02183420.1.CDS1"/>
    <property type="gene ID" value="TraesLDM4A03G02183420"/>
</dbReference>
<dbReference type="OrthoDB" id="671551at2759"/>
<dbReference type="Gramene" id="TraesCAD_scaffold_020221_01G000300.1">
    <property type="protein sequence ID" value="TraesCAD_scaffold_020221_01G000300.1"/>
    <property type="gene ID" value="TraesCAD_scaffold_020221_01G000300"/>
</dbReference>
<feature type="region of interest" description="Disordered" evidence="7">
    <location>
        <begin position="155"/>
        <end position="178"/>
    </location>
</feature>
<dbReference type="PANTHER" id="PTHR36766">
    <property type="entry name" value="PLANT BROAD-SPECTRUM MILDEW RESISTANCE PROTEIN RPW8"/>
    <property type="match status" value="1"/>
</dbReference>
<comment type="similarity">
    <text evidence="1">Belongs to the disease resistance NB-LRR family.</text>
</comment>
<dbReference type="Gramene" id="TraesSTA4A03G02182180.1">
    <property type="protein sequence ID" value="TraesSTA4A03G02182180.1.CDS1"/>
    <property type="gene ID" value="TraesSTA4A03G02182180"/>
</dbReference>
<evidence type="ECO:0000313" key="9">
    <source>
        <dbReference type="EnsemblPlants" id="TraesCS4A02G381600.1.cds1"/>
    </source>
</evidence>
<dbReference type="Pfam" id="PF23559">
    <property type="entry name" value="WHD_DRP"/>
    <property type="match status" value="1"/>
</dbReference>
<dbReference type="InterPro" id="IPR036388">
    <property type="entry name" value="WH-like_DNA-bd_sf"/>
</dbReference>
<proteinExistence type="inferred from homology"/>
<dbReference type="RefSeq" id="XP_044365981.1">
    <property type="nucleotide sequence ID" value="XM_044510046.1"/>
</dbReference>
<dbReference type="PANTHER" id="PTHR36766:SF40">
    <property type="entry name" value="DISEASE RESISTANCE PROTEIN RGA3"/>
    <property type="match status" value="1"/>
</dbReference>
<evidence type="ECO:0000256" key="2">
    <source>
        <dbReference type="ARBA" id="ARBA00022614"/>
    </source>
</evidence>
<dbReference type="GeneID" id="123087933"/>
<dbReference type="Gramene" id="TraesCS4A02G381600.1">
    <property type="protein sequence ID" value="TraesCS4A02G381600.1.cds1"/>
    <property type="gene ID" value="TraesCS4A02G381600"/>
</dbReference>
<organism evidence="9">
    <name type="scientific">Triticum aestivum</name>
    <name type="common">Wheat</name>
    <dbReference type="NCBI Taxonomy" id="4565"/>
    <lineage>
        <taxon>Eukaryota</taxon>
        <taxon>Viridiplantae</taxon>
        <taxon>Streptophyta</taxon>
        <taxon>Embryophyta</taxon>
        <taxon>Tracheophyta</taxon>
        <taxon>Spermatophyta</taxon>
        <taxon>Magnoliopsida</taxon>
        <taxon>Liliopsida</taxon>
        <taxon>Poales</taxon>
        <taxon>Poaceae</taxon>
        <taxon>BOP clade</taxon>
        <taxon>Pooideae</taxon>
        <taxon>Triticodae</taxon>
        <taxon>Triticeae</taxon>
        <taxon>Triticinae</taxon>
        <taxon>Triticum</taxon>
    </lineage>
</organism>
<dbReference type="PaxDb" id="4565-Traes_4AL_26D844617.2"/>
<evidence type="ECO:0000256" key="1">
    <source>
        <dbReference type="ARBA" id="ARBA00008894"/>
    </source>
</evidence>
<dbReference type="SUPFAM" id="SSF52058">
    <property type="entry name" value="L domain-like"/>
    <property type="match status" value="2"/>
</dbReference>
<evidence type="ECO:0000256" key="5">
    <source>
        <dbReference type="ARBA" id="ARBA00022821"/>
    </source>
</evidence>
<dbReference type="Pfam" id="PF18052">
    <property type="entry name" value="Rx_N"/>
    <property type="match status" value="1"/>
</dbReference>